<accession>A0A2W0H505</accession>
<dbReference type="Pfam" id="PF09991">
    <property type="entry name" value="DUF2232"/>
    <property type="match status" value="1"/>
</dbReference>
<feature type="transmembrane region" description="Helical" evidence="1">
    <location>
        <begin position="172"/>
        <end position="193"/>
    </location>
</feature>
<dbReference type="EMBL" id="PDOF01000003">
    <property type="protein sequence ID" value="PYZ96237.1"/>
    <property type="molecule type" value="Genomic_DNA"/>
</dbReference>
<sequence length="310" mass="34239">MKEPNPLRDGSIYLGIYVALIIITLFVPVIGLLSMLLLPVPFVIFTKRYGLGAGSFLLTLSFVILLLLALPLAVVTTLTFAATGVVIGELYRRNKEAFAVLLGGSLTFVSALLINFVGSIVLLDVHPVYALQNVLRESIETTGDMIGILGDQGDAVGQAMDIIDQLPLLTPALLILIGVSFAFTTQWLASVIMRKMKETVNTFPPLREWGFPKAFIWYFLLMILASFIEFEAGSTGDTVIQNLRPVLQTVMIIQGFALLFYFFHARKITVALPIMILLASLVFPIMLYIVLILGIIDLGFDLRKRLDSKR</sequence>
<feature type="transmembrane region" description="Helical" evidence="1">
    <location>
        <begin position="214"/>
        <end position="233"/>
    </location>
</feature>
<feature type="transmembrane region" description="Helical" evidence="1">
    <location>
        <begin position="58"/>
        <end position="87"/>
    </location>
</feature>
<dbReference type="RefSeq" id="WP_110521512.1">
    <property type="nucleotide sequence ID" value="NZ_PDOF01000003.1"/>
</dbReference>
<reference evidence="2 3" key="1">
    <citation type="submission" date="2017-10" db="EMBL/GenBank/DDBJ databases">
        <title>Bacillus sp. nov., a halophilic bacterium isolated from a Yangshapao Lake.</title>
        <authorList>
            <person name="Wang H."/>
        </authorList>
    </citation>
    <scope>NUCLEOTIDE SEQUENCE [LARGE SCALE GENOMIC DNA]</scope>
    <source>
        <strain evidence="2 3">YSP-3</strain>
    </source>
</reference>
<proteinExistence type="predicted"/>
<feature type="transmembrane region" description="Helical" evidence="1">
    <location>
        <begin position="270"/>
        <end position="296"/>
    </location>
</feature>
<keyword evidence="1" id="KW-0472">Membrane</keyword>
<keyword evidence="1" id="KW-1133">Transmembrane helix</keyword>
<comment type="caution">
    <text evidence="2">The sequence shown here is derived from an EMBL/GenBank/DDBJ whole genome shotgun (WGS) entry which is preliminary data.</text>
</comment>
<dbReference type="PANTHER" id="PTHR41324:SF1">
    <property type="entry name" value="DUF2232 DOMAIN-CONTAINING PROTEIN"/>
    <property type="match status" value="1"/>
</dbReference>
<dbReference type="PANTHER" id="PTHR41324">
    <property type="entry name" value="MEMBRANE PROTEIN-RELATED"/>
    <property type="match status" value="1"/>
</dbReference>
<keyword evidence="3" id="KW-1185">Reference proteome</keyword>
<protein>
    <recommendedName>
        <fullName evidence="4">DUF2232 domain-containing protein</fullName>
    </recommendedName>
</protein>
<name>A0A2W0H505_9BACI</name>
<organism evidence="2 3">
    <name type="scientific">Alteribacter lacisalsi</name>
    <dbReference type="NCBI Taxonomy" id="2045244"/>
    <lineage>
        <taxon>Bacteria</taxon>
        <taxon>Bacillati</taxon>
        <taxon>Bacillota</taxon>
        <taxon>Bacilli</taxon>
        <taxon>Bacillales</taxon>
        <taxon>Bacillaceae</taxon>
        <taxon>Alteribacter</taxon>
    </lineage>
</organism>
<evidence type="ECO:0000256" key="1">
    <source>
        <dbReference type="SAM" id="Phobius"/>
    </source>
</evidence>
<dbReference type="AlphaFoldDB" id="A0A2W0H505"/>
<feature type="transmembrane region" description="Helical" evidence="1">
    <location>
        <begin position="245"/>
        <end position="263"/>
    </location>
</feature>
<evidence type="ECO:0008006" key="4">
    <source>
        <dbReference type="Google" id="ProtNLM"/>
    </source>
</evidence>
<feature type="transmembrane region" description="Helical" evidence="1">
    <location>
        <begin position="99"/>
        <end position="123"/>
    </location>
</feature>
<dbReference type="Proteomes" id="UP000248066">
    <property type="component" value="Unassembled WGS sequence"/>
</dbReference>
<keyword evidence="1" id="KW-0812">Transmembrane</keyword>
<evidence type="ECO:0000313" key="2">
    <source>
        <dbReference type="EMBL" id="PYZ96237.1"/>
    </source>
</evidence>
<evidence type="ECO:0000313" key="3">
    <source>
        <dbReference type="Proteomes" id="UP000248066"/>
    </source>
</evidence>
<dbReference type="InterPro" id="IPR018710">
    <property type="entry name" value="DUF2232"/>
</dbReference>
<gene>
    <name evidence="2" type="ORF">CR205_17950</name>
</gene>
<feature type="transmembrane region" description="Helical" evidence="1">
    <location>
        <begin position="12"/>
        <end position="38"/>
    </location>
</feature>
<dbReference type="OrthoDB" id="2987886at2"/>